<evidence type="ECO:0000313" key="1">
    <source>
        <dbReference type="EMBL" id="MXO71061.1"/>
    </source>
</evidence>
<dbReference type="RefSeq" id="WP_160771015.1">
    <property type="nucleotide sequence ID" value="NZ_WTYV01000002.1"/>
</dbReference>
<dbReference type="EMBL" id="WTYV01000002">
    <property type="protein sequence ID" value="MXO71061.1"/>
    <property type="molecule type" value="Genomic_DNA"/>
</dbReference>
<sequence length="99" mass="11207">MSAPSALAKRHYLELQVPNRIDHCGGLDWRVEQRQRRRFRSSKSAEPDGSRWRNRYPTEQALSLLMSHEGATIGVTVNFQKAAEFCGFTPMVGETGTNL</sequence>
<evidence type="ECO:0000313" key="2">
    <source>
        <dbReference type="Proteomes" id="UP000466966"/>
    </source>
</evidence>
<reference evidence="1 2" key="1">
    <citation type="submission" date="2019-12" db="EMBL/GenBank/DDBJ databases">
        <title>Genomic-based taxomic classification of the family Erythrobacteraceae.</title>
        <authorList>
            <person name="Xu L."/>
        </authorList>
    </citation>
    <scope>NUCLEOTIDE SEQUENCE [LARGE SCALE GENOMIC DNA]</scope>
    <source>
        <strain evidence="1 2">M0322</strain>
    </source>
</reference>
<dbReference type="AlphaFoldDB" id="A0A844YW54"/>
<comment type="caution">
    <text evidence="1">The sequence shown here is derived from an EMBL/GenBank/DDBJ whole genome shotgun (WGS) entry which is preliminary data.</text>
</comment>
<name>A0A844YW54_9SPHN</name>
<proteinExistence type="predicted"/>
<keyword evidence="2" id="KW-1185">Reference proteome</keyword>
<protein>
    <submittedName>
        <fullName evidence="1">Uncharacterized protein</fullName>
    </submittedName>
</protein>
<accession>A0A844YW54</accession>
<dbReference type="Proteomes" id="UP000466966">
    <property type="component" value="Unassembled WGS sequence"/>
</dbReference>
<gene>
    <name evidence="1" type="ORF">GRI99_05335</name>
</gene>
<organism evidence="1 2">
    <name type="scientific">Alteraurantiacibacter buctensis</name>
    <dbReference type="NCBI Taxonomy" id="1503981"/>
    <lineage>
        <taxon>Bacteria</taxon>
        <taxon>Pseudomonadati</taxon>
        <taxon>Pseudomonadota</taxon>
        <taxon>Alphaproteobacteria</taxon>
        <taxon>Sphingomonadales</taxon>
        <taxon>Erythrobacteraceae</taxon>
        <taxon>Alteraurantiacibacter</taxon>
    </lineage>
</organism>